<name>A0A1A0MGW8_MYCMU</name>
<evidence type="ECO:0000313" key="3">
    <source>
        <dbReference type="Proteomes" id="UP000093962"/>
    </source>
</evidence>
<feature type="region of interest" description="Disordered" evidence="1">
    <location>
        <begin position="95"/>
        <end position="148"/>
    </location>
</feature>
<comment type="caution">
    <text evidence="2">The sequence shown here is derived from an EMBL/GenBank/DDBJ whole genome shotgun (WGS) entry which is preliminary data.</text>
</comment>
<evidence type="ECO:0000256" key="1">
    <source>
        <dbReference type="SAM" id="MobiDB-lite"/>
    </source>
</evidence>
<reference evidence="2 3" key="1">
    <citation type="submission" date="2016-06" db="EMBL/GenBank/DDBJ databases">
        <authorList>
            <person name="Kjaerup R.B."/>
            <person name="Dalgaard T.S."/>
            <person name="Juul-Madsen H.R."/>
        </authorList>
    </citation>
    <scope>NUCLEOTIDE SEQUENCE [LARGE SCALE GENOMIC DNA]</scope>
    <source>
        <strain evidence="2 3">1199456.5</strain>
    </source>
</reference>
<dbReference type="EMBL" id="LZSF01000196">
    <property type="protein sequence ID" value="OBA84677.1"/>
    <property type="molecule type" value="Genomic_DNA"/>
</dbReference>
<organism evidence="2 3">
    <name type="scientific">Mycolicibacterium mucogenicum</name>
    <name type="common">Mycobacterium mucogenicum</name>
    <dbReference type="NCBI Taxonomy" id="56689"/>
    <lineage>
        <taxon>Bacteria</taxon>
        <taxon>Bacillati</taxon>
        <taxon>Actinomycetota</taxon>
        <taxon>Actinomycetes</taxon>
        <taxon>Mycobacteriales</taxon>
        <taxon>Mycobacteriaceae</taxon>
        <taxon>Mycolicibacterium</taxon>
    </lineage>
</organism>
<proteinExistence type="predicted"/>
<gene>
    <name evidence="2" type="ORF">A5642_25855</name>
</gene>
<dbReference type="Proteomes" id="UP000093962">
    <property type="component" value="Unassembled WGS sequence"/>
</dbReference>
<protein>
    <submittedName>
        <fullName evidence="2">Uncharacterized protein</fullName>
    </submittedName>
</protein>
<sequence>MGVTVVAVPVIVGLSRLVHDCRGSPEQQEAREAQSIERLRNQLANGITVEYLAMLASTYVRRVKGGQPKPVDQIAADLGKPLQTIRGHLWQARKQDLLTGSPGRKGGDLTAEAMRILQQMPKPPKSKQPPKSLIRDDPPAGMEDSGDR</sequence>
<accession>A0A1A0MGW8</accession>
<dbReference type="AlphaFoldDB" id="A0A1A0MGW8"/>
<evidence type="ECO:0000313" key="2">
    <source>
        <dbReference type="EMBL" id="OBA84677.1"/>
    </source>
</evidence>